<reference evidence="4 5" key="1">
    <citation type="submission" date="2016-06" db="EMBL/GenBank/DDBJ databases">
        <authorList>
            <person name="Kjaerup R.B."/>
            <person name="Dalgaard T.S."/>
            <person name="Juul-Madsen H.R."/>
        </authorList>
    </citation>
    <scope>NUCLEOTIDE SEQUENCE [LARGE SCALE GENOMIC DNA]</scope>
    <source>
        <strain evidence="4 5">CECT 8886</strain>
    </source>
</reference>
<dbReference type="Proteomes" id="UP000092544">
    <property type="component" value="Unassembled WGS sequence"/>
</dbReference>
<dbReference type="EMBL" id="FLOB01000002">
    <property type="protein sequence ID" value="SBS29019.1"/>
    <property type="molecule type" value="Genomic_DNA"/>
</dbReference>
<dbReference type="Gene3D" id="2.40.160.20">
    <property type="match status" value="1"/>
</dbReference>
<evidence type="ECO:0000256" key="1">
    <source>
        <dbReference type="ARBA" id="ARBA00022729"/>
    </source>
</evidence>
<evidence type="ECO:0000313" key="5">
    <source>
        <dbReference type="Proteomes" id="UP000092544"/>
    </source>
</evidence>
<evidence type="ECO:0000259" key="3">
    <source>
        <dbReference type="Pfam" id="PF13505"/>
    </source>
</evidence>
<accession>A0A1A8TAC9</accession>
<dbReference type="STRING" id="1792290.MSP8886_01404"/>
<gene>
    <name evidence="4" type="ORF">MSP8886_01404</name>
</gene>
<dbReference type="InterPro" id="IPR011250">
    <property type="entry name" value="OMP/PagP_B-barrel"/>
</dbReference>
<dbReference type="InterPro" id="IPR027385">
    <property type="entry name" value="Beta-barrel_OMP"/>
</dbReference>
<proteinExistence type="predicted"/>
<protein>
    <recommendedName>
        <fullName evidence="3">Outer membrane protein beta-barrel domain-containing protein</fullName>
    </recommendedName>
</protein>
<evidence type="ECO:0000256" key="2">
    <source>
        <dbReference type="SAM" id="SignalP"/>
    </source>
</evidence>
<feature type="domain" description="Outer membrane protein beta-barrel" evidence="3">
    <location>
        <begin position="12"/>
        <end position="183"/>
    </location>
</feature>
<dbReference type="SUPFAM" id="SSF56925">
    <property type="entry name" value="OMPA-like"/>
    <property type="match status" value="1"/>
</dbReference>
<dbReference type="Pfam" id="PF13505">
    <property type="entry name" value="OMP_b-brl"/>
    <property type="match status" value="1"/>
</dbReference>
<evidence type="ECO:0000313" key="4">
    <source>
        <dbReference type="EMBL" id="SBS29019.1"/>
    </source>
</evidence>
<feature type="signal peptide" evidence="2">
    <location>
        <begin position="1"/>
        <end position="23"/>
    </location>
</feature>
<organism evidence="4 5">
    <name type="scientific">Marinomonas spartinae</name>
    <dbReference type="NCBI Taxonomy" id="1792290"/>
    <lineage>
        <taxon>Bacteria</taxon>
        <taxon>Pseudomonadati</taxon>
        <taxon>Pseudomonadota</taxon>
        <taxon>Gammaproteobacteria</taxon>
        <taxon>Oceanospirillales</taxon>
        <taxon>Oceanospirillaceae</taxon>
        <taxon>Marinomonas</taxon>
    </lineage>
</organism>
<feature type="chain" id="PRO_5008378913" description="Outer membrane protein beta-barrel domain-containing protein" evidence="2">
    <location>
        <begin position="24"/>
        <end position="210"/>
    </location>
</feature>
<name>A0A1A8TAC9_9GAMM</name>
<sequence length="210" mass="22627">MEQSMKKTLLTTALLASISSAYAADAPQWNQLSIGYVNGTLEQSGSSDIDLNGAAISGSILLNDSVFLAGRFESTSGDINISNRNVDVDVRRGEFGLGYRYGVTSTTDVYAKLSGIYYEVEASLGNISAKEDTNGGQLEAGIRSMITPNVELGASAAYIKYSDVDDGEDDNDKNLNIFAAYHFNDKWSAGLGYSKMDDVHFTELKGTYAF</sequence>
<keyword evidence="5" id="KW-1185">Reference proteome</keyword>
<keyword evidence="1 2" id="KW-0732">Signal</keyword>
<dbReference type="AlphaFoldDB" id="A0A1A8TAC9"/>